<dbReference type="OrthoDB" id="346063at2"/>
<comment type="caution">
    <text evidence="2">The sequence shown here is derived from an EMBL/GenBank/DDBJ whole genome shotgun (WGS) entry which is preliminary data.</text>
</comment>
<gene>
    <name evidence="2" type="ORF">EHQ24_02670</name>
</gene>
<name>A0A4R9IGC6_9LEPT</name>
<accession>A0A4R9IGC6</accession>
<feature type="transmembrane region" description="Helical" evidence="1">
    <location>
        <begin position="117"/>
        <end position="138"/>
    </location>
</feature>
<evidence type="ECO:0000256" key="1">
    <source>
        <dbReference type="SAM" id="Phobius"/>
    </source>
</evidence>
<organism evidence="2 3">
    <name type="scientific">Leptospira noumeaensis</name>
    <dbReference type="NCBI Taxonomy" id="2484964"/>
    <lineage>
        <taxon>Bacteria</taxon>
        <taxon>Pseudomonadati</taxon>
        <taxon>Spirochaetota</taxon>
        <taxon>Spirochaetia</taxon>
        <taxon>Leptospirales</taxon>
        <taxon>Leptospiraceae</taxon>
        <taxon>Leptospira</taxon>
    </lineage>
</organism>
<reference evidence="2" key="1">
    <citation type="journal article" date="2019" name="PLoS Negl. Trop. Dis.">
        <title>Revisiting the worldwide diversity of Leptospira species in the environment.</title>
        <authorList>
            <person name="Vincent A.T."/>
            <person name="Schiettekatte O."/>
            <person name="Bourhy P."/>
            <person name="Veyrier F.J."/>
            <person name="Picardeau M."/>
        </authorList>
    </citation>
    <scope>NUCLEOTIDE SEQUENCE [LARGE SCALE GENOMIC DNA]</scope>
    <source>
        <strain evidence="2">201800287</strain>
    </source>
</reference>
<feature type="transmembrane region" description="Helical" evidence="1">
    <location>
        <begin position="188"/>
        <end position="208"/>
    </location>
</feature>
<keyword evidence="1" id="KW-0472">Membrane</keyword>
<sequence>MKWLAWTGLDFDRINFKLKRGIDWVLNFHKSYYFFFFLYVLFYGFHCIWNWDEFMSLNRSIELNAINSGKQVSLWSLYPFQIMAVVFSAGLYFFLCVSINFLFSLGGKARQSLRTNILLFFRNLIRQFFLFVCILFLGNQTLGYLVHTRYYAILVVMFWTTLFLLFIIQNGKLYKRLFVLEDSSVSFVSHSLGYVNPILFVFFILVLVNV</sequence>
<proteinExistence type="predicted"/>
<dbReference type="Proteomes" id="UP000298009">
    <property type="component" value="Unassembled WGS sequence"/>
</dbReference>
<keyword evidence="1" id="KW-0812">Transmembrane</keyword>
<dbReference type="AlphaFoldDB" id="A0A4R9IGC6"/>
<feature type="transmembrane region" description="Helical" evidence="1">
    <location>
        <begin position="150"/>
        <end position="168"/>
    </location>
</feature>
<keyword evidence="3" id="KW-1185">Reference proteome</keyword>
<feature type="transmembrane region" description="Helical" evidence="1">
    <location>
        <begin position="32"/>
        <end position="51"/>
    </location>
</feature>
<dbReference type="RefSeq" id="WP_135600151.1">
    <property type="nucleotide sequence ID" value="NZ_RQFK01000009.1"/>
</dbReference>
<evidence type="ECO:0000313" key="3">
    <source>
        <dbReference type="Proteomes" id="UP000298009"/>
    </source>
</evidence>
<dbReference type="EMBL" id="RQFK01000009">
    <property type="protein sequence ID" value="TGK87451.1"/>
    <property type="molecule type" value="Genomic_DNA"/>
</dbReference>
<evidence type="ECO:0000313" key="2">
    <source>
        <dbReference type="EMBL" id="TGK87451.1"/>
    </source>
</evidence>
<protein>
    <submittedName>
        <fullName evidence="2">Uncharacterized protein</fullName>
    </submittedName>
</protein>
<feature type="transmembrane region" description="Helical" evidence="1">
    <location>
        <begin position="82"/>
        <end position="105"/>
    </location>
</feature>
<keyword evidence="1" id="KW-1133">Transmembrane helix</keyword>